<dbReference type="GO" id="GO:0019698">
    <property type="term" value="P:D-galacturonate catabolic process"/>
    <property type="evidence" value="ECO:0007669"/>
    <property type="project" value="TreeGrafter"/>
</dbReference>
<evidence type="ECO:0000256" key="3">
    <source>
        <dbReference type="ARBA" id="ARBA00008397"/>
    </source>
</evidence>
<dbReference type="EC" id="5.3.1.12" evidence="4"/>
<accession>A0A1G6T046</accession>
<evidence type="ECO:0000256" key="2">
    <source>
        <dbReference type="ARBA" id="ARBA00004892"/>
    </source>
</evidence>
<comment type="pathway">
    <text evidence="2">Carbohydrate metabolism; pentose and glucuronate interconversion.</text>
</comment>
<reference evidence="9" key="1">
    <citation type="submission" date="2016-10" db="EMBL/GenBank/DDBJ databases">
        <authorList>
            <person name="Varghese N."/>
            <person name="Submissions S."/>
        </authorList>
    </citation>
    <scope>NUCLEOTIDE SEQUENCE [LARGE SCALE GENOMIC DNA]</scope>
    <source>
        <strain evidence="9">CGMCC 4.3516</strain>
    </source>
</reference>
<name>A0A1G6T046_9ACTN</name>
<feature type="region of interest" description="Disordered" evidence="7">
    <location>
        <begin position="475"/>
        <end position="495"/>
    </location>
</feature>
<organism evidence="8 9">
    <name type="scientific">Glycomyces harbinensis</name>
    <dbReference type="NCBI Taxonomy" id="58114"/>
    <lineage>
        <taxon>Bacteria</taxon>
        <taxon>Bacillati</taxon>
        <taxon>Actinomycetota</taxon>
        <taxon>Actinomycetes</taxon>
        <taxon>Glycomycetales</taxon>
        <taxon>Glycomycetaceae</taxon>
        <taxon>Glycomyces</taxon>
    </lineage>
</organism>
<dbReference type="AlphaFoldDB" id="A0A1G6T046"/>
<dbReference type="NCBIfam" id="NF002794">
    <property type="entry name" value="PRK02925.1"/>
    <property type="match status" value="1"/>
</dbReference>
<dbReference type="InterPro" id="IPR032466">
    <property type="entry name" value="Metal_Hydrolase"/>
</dbReference>
<evidence type="ECO:0000256" key="7">
    <source>
        <dbReference type="SAM" id="MobiDB-lite"/>
    </source>
</evidence>
<dbReference type="Gene3D" id="3.20.20.140">
    <property type="entry name" value="Metal-dependent hydrolases"/>
    <property type="match status" value="1"/>
</dbReference>
<sequence length="495" mass="55886">MGLHPDRLFPADERTRAIAREIHQRTTDLPLVSPHGHVDPRLMSQNRPFPDPARLFVVPDHYLTRMLYSQGVTPDELGVPSVKGEPSEVDGRTIWRRFAEHYHLFRGTPSKMWLDYTFAEVFGIYKQLGADTADEFYDHLSARLTEPAYRPRALFDRFNIEVLATTESPIDSLEPHAALEAIPTANGRRWGGRGGKVITTFRPDNLVEPDWPGWKERVEQLGEITGEDTSTFDGFLAALRKRRQDFIAAGATTTDHGNRTALTFDDPAKAAEIFHKALKGDLEGREHRLLPAHMLVEFARMSVEDGLVMQLHPGSERNHNQWLYEGWGRDVGGDIPDATNYTWALKPLLDAFGNNPRFKIVLYTLDETVFSREIAPLAGGYSSVFIGAPWWFLDSPEGMRRFREAVHETAGFYNTAGFVDDTRAFCSIPARHDVARRVDAAYLARLVAEHRMTESEAAEVAVDLAYNLPRKIYGLGPHPSPRPTDSLRSSFPKPE</sequence>
<dbReference type="InterPro" id="IPR003766">
    <property type="entry name" value="Uronate_isomerase"/>
</dbReference>
<comment type="similarity">
    <text evidence="3">Belongs to the metallo-dependent hydrolases superfamily. Uronate isomerase family.</text>
</comment>
<comment type="catalytic activity">
    <reaction evidence="1">
        <text>D-glucuronate = D-fructuronate</text>
        <dbReference type="Rhea" id="RHEA:13049"/>
        <dbReference type="ChEBI" id="CHEBI:58720"/>
        <dbReference type="ChEBI" id="CHEBI:59863"/>
        <dbReference type="EC" id="5.3.1.12"/>
    </reaction>
</comment>
<dbReference type="PANTHER" id="PTHR30068">
    <property type="entry name" value="URONATE ISOMERASE"/>
    <property type="match status" value="1"/>
</dbReference>
<proteinExistence type="inferred from homology"/>
<keyword evidence="9" id="KW-1185">Reference proteome</keyword>
<dbReference type="UniPathway" id="UPA00246"/>
<dbReference type="GO" id="GO:0008880">
    <property type="term" value="F:glucuronate isomerase activity"/>
    <property type="evidence" value="ECO:0007669"/>
    <property type="project" value="UniProtKB-EC"/>
</dbReference>
<dbReference type="SUPFAM" id="SSF51556">
    <property type="entry name" value="Metallo-dependent hydrolases"/>
    <property type="match status" value="1"/>
</dbReference>
<dbReference type="RefSeq" id="WP_091029777.1">
    <property type="nucleotide sequence ID" value="NZ_FNAD01000002.1"/>
</dbReference>
<gene>
    <name evidence="8" type="ORF">SAMN05216270_102373</name>
</gene>
<dbReference type="Pfam" id="PF02614">
    <property type="entry name" value="UxaC"/>
    <property type="match status" value="1"/>
</dbReference>
<keyword evidence="6 8" id="KW-0413">Isomerase</keyword>
<dbReference type="Proteomes" id="UP000198949">
    <property type="component" value="Unassembled WGS sequence"/>
</dbReference>
<dbReference type="GO" id="GO:0042840">
    <property type="term" value="P:D-glucuronate catabolic process"/>
    <property type="evidence" value="ECO:0007669"/>
    <property type="project" value="TreeGrafter"/>
</dbReference>
<evidence type="ECO:0000256" key="1">
    <source>
        <dbReference type="ARBA" id="ARBA00001165"/>
    </source>
</evidence>
<dbReference type="EMBL" id="FNAD01000002">
    <property type="protein sequence ID" value="SDD21876.1"/>
    <property type="molecule type" value="Genomic_DNA"/>
</dbReference>
<protein>
    <recommendedName>
        <fullName evidence="5">Uronate isomerase</fullName>
        <ecNumber evidence="4">5.3.1.12</ecNumber>
    </recommendedName>
</protein>
<evidence type="ECO:0000256" key="4">
    <source>
        <dbReference type="ARBA" id="ARBA00012546"/>
    </source>
</evidence>
<dbReference type="STRING" id="58114.SAMN05216270_102373"/>
<evidence type="ECO:0000313" key="8">
    <source>
        <dbReference type="EMBL" id="SDD21876.1"/>
    </source>
</evidence>
<evidence type="ECO:0000313" key="9">
    <source>
        <dbReference type="Proteomes" id="UP000198949"/>
    </source>
</evidence>
<dbReference type="OrthoDB" id="9766564at2"/>
<dbReference type="Gene3D" id="1.10.2020.10">
    <property type="entry name" value="uronate isomerase, domain 2, chain A"/>
    <property type="match status" value="1"/>
</dbReference>
<dbReference type="PANTHER" id="PTHR30068:SF4">
    <property type="entry name" value="URONATE ISOMERASE"/>
    <property type="match status" value="1"/>
</dbReference>
<evidence type="ECO:0000256" key="5">
    <source>
        <dbReference type="ARBA" id="ARBA00020555"/>
    </source>
</evidence>
<evidence type="ECO:0000256" key="6">
    <source>
        <dbReference type="ARBA" id="ARBA00023235"/>
    </source>
</evidence>